<dbReference type="RefSeq" id="XP_022146771.1">
    <property type="nucleotide sequence ID" value="XM_022291079.1"/>
</dbReference>
<dbReference type="PANTHER" id="PTHR36710">
    <property type="entry name" value="PECTINESTERASE INHIBITOR-LIKE"/>
    <property type="match status" value="1"/>
</dbReference>
<dbReference type="AlphaFoldDB" id="A0A6J1D0C7"/>
<evidence type="ECO:0000256" key="2">
    <source>
        <dbReference type="ARBA" id="ARBA00023157"/>
    </source>
</evidence>
<dbReference type="OrthoDB" id="764172at2759"/>
<dbReference type="Pfam" id="PF04043">
    <property type="entry name" value="PMEI"/>
    <property type="match status" value="1"/>
</dbReference>
<name>A0A6J1D0C7_MOMCH</name>
<evidence type="ECO:0000313" key="6">
    <source>
        <dbReference type="Proteomes" id="UP000504603"/>
    </source>
</evidence>
<sequence length="186" mass="19590">MANSNLAAFLLFLIFFTSIPFPHTSASPNDVVASYICPNTRNPPFCSKIVHSAATADLKILAGYTLNLARATAGDGLRLARSLAATAADRRLKQRYSSCAANYDGAFAHIGQARKYLADGAYDYVADLTSGVAAAVEKCLGKLKLPPRGPSAVTKKGNTVEDLCSIVLVLAELLPGTEIEIDGIGN</sequence>
<dbReference type="InterPro" id="IPR052421">
    <property type="entry name" value="PCW_Enzyme_Inhibitor"/>
</dbReference>
<dbReference type="SUPFAM" id="SSF101148">
    <property type="entry name" value="Plant invertase/pectin methylesterase inhibitor"/>
    <property type="match status" value="1"/>
</dbReference>
<protein>
    <submittedName>
        <fullName evidence="7">Pectinesterase inhibitor-like</fullName>
    </submittedName>
</protein>
<comment type="similarity">
    <text evidence="3">Belongs to the PMEI family.</text>
</comment>
<proteinExistence type="inferred from homology"/>
<keyword evidence="1 4" id="KW-0732">Signal</keyword>
<dbReference type="KEGG" id="mcha:111015898"/>
<accession>A0A6J1D0C7</accession>
<evidence type="ECO:0000256" key="4">
    <source>
        <dbReference type="SAM" id="SignalP"/>
    </source>
</evidence>
<dbReference type="InterPro" id="IPR035513">
    <property type="entry name" value="Invertase/methylesterase_inhib"/>
</dbReference>
<evidence type="ECO:0000259" key="5">
    <source>
        <dbReference type="SMART" id="SM00856"/>
    </source>
</evidence>
<dbReference type="CDD" id="cd15797">
    <property type="entry name" value="PMEI"/>
    <property type="match status" value="1"/>
</dbReference>
<keyword evidence="2" id="KW-1015">Disulfide bond</keyword>
<feature type="signal peptide" evidence="4">
    <location>
        <begin position="1"/>
        <end position="26"/>
    </location>
</feature>
<dbReference type="NCBIfam" id="TIGR01614">
    <property type="entry name" value="PME_inhib"/>
    <property type="match status" value="1"/>
</dbReference>
<dbReference type="Gene3D" id="1.20.140.40">
    <property type="entry name" value="Invertase/pectin methylesterase inhibitor family protein"/>
    <property type="match status" value="1"/>
</dbReference>
<dbReference type="Proteomes" id="UP000504603">
    <property type="component" value="Unplaced"/>
</dbReference>
<evidence type="ECO:0000256" key="1">
    <source>
        <dbReference type="ARBA" id="ARBA00022729"/>
    </source>
</evidence>
<dbReference type="PANTHER" id="PTHR36710:SF4">
    <property type="entry name" value="PLANT INVERTASE_PECTIN METHYLESTERASE INHIBITOR SUPERFAMILY PROTEIN"/>
    <property type="match status" value="1"/>
</dbReference>
<dbReference type="SMART" id="SM00856">
    <property type="entry name" value="PMEI"/>
    <property type="match status" value="1"/>
</dbReference>
<evidence type="ECO:0000256" key="3">
    <source>
        <dbReference type="ARBA" id="ARBA00038471"/>
    </source>
</evidence>
<organism evidence="6 7">
    <name type="scientific">Momordica charantia</name>
    <name type="common">Bitter gourd</name>
    <name type="synonym">Balsam pear</name>
    <dbReference type="NCBI Taxonomy" id="3673"/>
    <lineage>
        <taxon>Eukaryota</taxon>
        <taxon>Viridiplantae</taxon>
        <taxon>Streptophyta</taxon>
        <taxon>Embryophyta</taxon>
        <taxon>Tracheophyta</taxon>
        <taxon>Spermatophyta</taxon>
        <taxon>Magnoliopsida</taxon>
        <taxon>eudicotyledons</taxon>
        <taxon>Gunneridae</taxon>
        <taxon>Pentapetalae</taxon>
        <taxon>rosids</taxon>
        <taxon>fabids</taxon>
        <taxon>Cucurbitales</taxon>
        <taxon>Cucurbitaceae</taxon>
        <taxon>Momordiceae</taxon>
        <taxon>Momordica</taxon>
    </lineage>
</organism>
<evidence type="ECO:0000313" key="7">
    <source>
        <dbReference type="RefSeq" id="XP_022146771.1"/>
    </source>
</evidence>
<dbReference type="GeneID" id="111015898"/>
<dbReference type="GO" id="GO:0046910">
    <property type="term" value="F:pectinesterase inhibitor activity"/>
    <property type="evidence" value="ECO:0007669"/>
    <property type="project" value="InterPro"/>
</dbReference>
<feature type="domain" description="Pectinesterase inhibitor" evidence="5">
    <location>
        <begin position="27"/>
        <end position="170"/>
    </location>
</feature>
<feature type="chain" id="PRO_5026992419" evidence="4">
    <location>
        <begin position="27"/>
        <end position="186"/>
    </location>
</feature>
<reference evidence="7" key="1">
    <citation type="submission" date="2025-08" db="UniProtKB">
        <authorList>
            <consortium name="RefSeq"/>
        </authorList>
    </citation>
    <scope>IDENTIFICATION</scope>
    <source>
        <strain evidence="7">OHB3-1</strain>
    </source>
</reference>
<dbReference type="InterPro" id="IPR006501">
    <property type="entry name" value="Pectinesterase_inhib_dom"/>
</dbReference>
<dbReference type="InterPro" id="IPR034086">
    <property type="entry name" value="PMEI_plant"/>
</dbReference>
<keyword evidence="6" id="KW-1185">Reference proteome</keyword>
<gene>
    <name evidence="7" type="primary">LOC111015898</name>
</gene>